<dbReference type="SUPFAM" id="SSF56349">
    <property type="entry name" value="DNA breaking-rejoining enzymes"/>
    <property type="match status" value="1"/>
</dbReference>
<evidence type="ECO:0000256" key="1">
    <source>
        <dbReference type="ARBA" id="ARBA00008857"/>
    </source>
</evidence>
<keyword evidence="2" id="KW-0238">DNA-binding</keyword>
<sequence>MAIQKRTTAKGKIRWVARYRDRTGKERSASFDTRKEAKAYVEEQETALRQGTWIDPANKVTVGYLARKWAKQPGRDSTIHNRKFLASNLGTLGDMPIGTVVSSDITAWRDTLLYGRPWKNNKPLSETSIANLASALSTLFKRAMEDNIIPRVPKFDFSKSTKVKPTRADLITDAELKALIKHAGKDYPRSPARPWLVTMIIVAIGTGMRVSEICGLQVDNIDRLNGKIHVLEQSDRNGDKLVPLKSDSSKREIPTPDFVFDAIDSYLAKFPRKVGQSIFFRVVNGKEKMFSKHSVGQALIRVQEMHGLRMKTFHDFRHYYASGLIASGVAVAGVQQALGHASSQTTLAVYTHFWPGQSDLTRAAAESRGEFLRDFSGIGDDDPASDSGGDDGSAGGFMQVVS</sequence>
<dbReference type="Proteomes" id="UP000544551">
    <property type="component" value="Unassembled WGS sequence"/>
</dbReference>
<evidence type="ECO:0000313" key="6">
    <source>
        <dbReference type="EMBL" id="NME89599.1"/>
    </source>
</evidence>
<dbReference type="RefSeq" id="WP_168969876.1">
    <property type="nucleotide sequence ID" value="NZ_JABAFZ010000006.1"/>
</dbReference>
<comment type="caution">
    <text evidence="6">The sequence shown here is derived from an EMBL/GenBank/DDBJ whole genome shotgun (WGS) entry which is preliminary data.</text>
</comment>
<comment type="similarity">
    <text evidence="1">Belongs to the 'phage' integrase family.</text>
</comment>
<evidence type="ECO:0000256" key="3">
    <source>
        <dbReference type="ARBA" id="ARBA00023172"/>
    </source>
</evidence>
<dbReference type="InterPro" id="IPR011010">
    <property type="entry name" value="DNA_brk_join_enz"/>
</dbReference>
<name>A0AB36CLQ6_9CORY</name>
<accession>A0AB36CLQ6</accession>
<dbReference type="InterPro" id="IPR050090">
    <property type="entry name" value="Tyrosine_recombinase_XerCD"/>
</dbReference>
<dbReference type="PANTHER" id="PTHR30349:SF64">
    <property type="entry name" value="PROPHAGE INTEGRASE INTD-RELATED"/>
    <property type="match status" value="1"/>
</dbReference>
<dbReference type="InterPro" id="IPR013762">
    <property type="entry name" value="Integrase-like_cat_sf"/>
</dbReference>
<evidence type="ECO:0000256" key="2">
    <source>
        <dbReference type="ARBA" id="ARBA00023125"/>
    </source>
</evidence>
<proteinExistence type="inferred from homology"/>
<evidence type="ECO:0000256" key="4">
    <source>
        <dbReference type="SAM" id="MobiDB-lite"/>
    </source>
</evidence>
<dbReference type="GO" id="GO:0006310">
    <property type="term" value="P:DNA recombination"/>
    <property type="evidence" value="ECO:0007669"/>
    <property type="project" value="UniProtKB-KW"/>
</dbReference>
<keyword evidence="3" id="KW-0233">DNA recombination</keyword>
<dbReference type="InterPro" id="IPR002104">
    <property type="entry name" value="Integrase_catalytic"/>
</dbReference>
<dbReference type="InterPro" id="IPR010998">
    <property type="entry name" value="Integrase_recombinase_N"/>
</dbReference>
<reference evidence="6 7" key="1">
    <citation type="submission" date="2020-04" db="EMBL/GenBank/DDBJ databases">
        <authorList>
            <person name="Hitch T.C.A."/>
            <person name="Wylensek D."/>
            <person name="Clavel T."/>
        </authorList>
    </citation>
    <scope>NUCLEOTIDE SEQUENCE [LARGE SCALE GENOMIC DNA]</scope>
    <source>
        <strain evidence="6 7">BL-383-APC-3D</strain>
    </source>
</reference>
<organism evidence="6 7">
    <name type="scientific">Corynebacterium stationis</name>
    <dbReference type="NCBI Taxonomy" id="1705"/>
    <lineage>
        <taxon>Bacteria</taxon>
        <taxon>Bacillati</taxon>
        <taxon>Actinomycetota</taxon>
        <taxon>Actinomycetes</taxon>
        <taxon>Mycobacteriales</taxon>
        <taxon>Corynebacteriaceae</taxon>
        <taxon>Corynebacterium</taxon>
    </lineage>
</organism>
<dbReference type="Gene3D" id="1.10.150.130">
    <property type="match status" value="1"/>
</dbReference>
<dbReference type="GO" id="GO:0015074">
    <property type="term" value="P:DNA integration"/>
    <property type="evidence" value="ECO:0007669"/>
    <property type="project" value="InterPro"/>
</dbReference>
<dbReference type="CDD" id="cd01189">
    <property type="entry name" value="INT_ICEBs1_C_like"/>
    <property type="match status" value="1"/>
</dbReference>
<dbReference type="Pfam" id="PF00589">
    <property type="entry name" value="Phage_integrase"/>
    <property type="match status" value="1"/>
</dbReference>
<dbReference type="PROSITE" id="PS51898">
    <property type="entry name" value="TYR_RECOMBINASE"/>
    <property type="match status" value="1"/>
</dbReference>
<dbReference type="PANTHER" id="PTHR30349">
    <property type="entry name" value="PHAGE INTEGRASE-RELATED"/>
    <property type="match status" value="1"/>
</dbReference>
<dbReference type="AlphaFoldDB" id="A0AB36CLQ6"/>
<dbReference type="EMBL" id="JABAFZ010000006">
    <property type="protein sequence ID" value="NME89599.1"/>
    <property type="molecule type" value="Genomic_DNA"/>
</dbReference>
<dbReference type="GO" id="GO:0003677">
    <property type="term" value="F:DNA binding"/>
    <property type="evidence" value="ECO:0007669"/>
    <property type="project" value="UniProtKB-KW"/>
</dbReference>
<dbReference type="Gene3D" id="1.10.443.10">
    <property type="entry name" value="Intergrase catalytic core"/>
    <property type="match status" value="1"/>
</dbReference>
<gene>
    <name evidence="6" type="ORF">HF853_07955</name>
</gene>
<feature type="domain" description="Tyr recombinase" evidence="5">
    <location>
        <begin position="166"/>
        <end position="365"/>
    </location>
</feature>
<evidence type="ECO:0000259" key="5">
    <source>
        <dbReference type="PROSITE" id="PS51898"/>
    </source>
</evidence>
<protein>
    <submittedName>
        <fullName evidence="6">Site-specific integrase</fullName>
    </submittedName>
</protein>
<feature type="region of interest" description="Disordered" evidence="4">
    <location>
        <begin position="376"/>
        <end position="402"/>
    </location>
</feature>
<evidence type="ECO:0000313" key="7">
    <source>
        <dbReference type="Proteomes" id="UP000544551"/>
    </source>
</evidence>